<evidence type="ECO:0000313" key="3">
    <source>
        <dbReference type="Proteomes" id="UP000053593"/>
    </source>
</evidence>
<evidence type="ECO:0000256" key="1">
    <source>
        <dbReference type="SAM" id="MobiDB-lite"/>
    </source>
</evidence>
<accession>A0A0D0BCQ3</accession>
<organism evidence="2 3">
    <name type="scientific">Collybiopsis luxurians FD-317 M1</name>
    <dbReference type="NCBI Taxonomy" id="944289"/>
    <lineage>
        <taxon>Eukaryota</taxon>
        <taxon>Fungi</taxon>
        <taxon>Dikarya</taxon>
        <taxon>Basidiomycota</taxon>
        <taxon>Agaricomycotina</taxon>
        <taxon>Agaricomycetes</taxon>
        <taxon>Agaricomycetidae</taxon>
        <taxon>Agaricales</taxon>
        <taxon>Marasmiineae</taxon>
        <taxon>Omphalotaceae</taxon>
        <taxon>Collybiopsis</taxon>
        <taxon>Collybiopsis luxurians</taxon>
    </lineage>
</organism>
<dbReference type="HOGENOM" id="CLU_1294551_0_0_1"/>
<dbReference type="EMBL" id="KN834846">
    <property type="protein sequence ID" value="KIK52271.1"/>
    <property type="molecule type" value="Genomic_DNA"/>
</dbReference>
<sequence>MPKEPKEYFWSGTPIGENRPSRQHEQQQDEVEDHPLQDLEQEQSCGQDFSDIEQHLGHIDNEQPRYNNESIPNGFRRISDFLSMSLHTFQDKIQTAQLYINALQAASLDDKVGMDPGAVSVMPHPEMQSPVIGESEEGGDTFLLMELFIQLAHGAAAEHAYTSTVSAIRSSDICNKLDKVSEWDWATLQDPEIWKSHGKDVADATAHLPGSFD</sequence>
<gene>
    <name evidence="2" type="ORF">GYMLUDRAFT_251408</name>
</gene>
<reference evidence="2 3" key="1">
    <citation type="submission" date="2014-04" db="EMBL/GenBank/DDBJ databases">
        <title>Evolutionary Origins and Diversification of the Mycorrhizal Mutualists.</title>
        <authorList>
            <consortium name="DOE Joint Genome Institute"/>
            <consortium name="Mycorrhizal Genomics Consortium"/>
            <person name="Kohler A."/>
            <person name="Kuo A."/>
            <person name="Nagy L.G."/>
            <person name="Floudas D."/>
            <person name="Copeland A."/>
            <person name="Barry K.W."/>
            <person name="Cichocki N."/>
            <person name="Veneault-Fourrey C."/>
            <person name="LaButti K."/>
            <person name="Lindquist E.A."/>
            <person name="Lipzen A."/>
            <person name="Lundell T."/>
            <person name="Morin E."/>
            <person name="Murat C."/>
            <person name="Riley R."/>
            <person name="Ohm R."/>
            <person name="Sun H."/>
            <person name="Tunlid A."/>
            <person name="Henrissat B."/>
            <person name="Grigoriev I.V."/>
            <person name="Hibbett D.S."/>
            <person name="Martin F."/>
        </authorList>
    </citation>
    <scope>NUCLEOTIDE SEQUENCE [LARGE SCALE GENOMIC DNA]</scope>
    <source>
        <strain evidence="2 3">FD-317 M1</strain>
    </source>
</reference>
<name>A0A0D0BCQ3_9AGAR</name>
<protein>
    <submittedName>
        <fullName evidence="2">Uncharacterized protein</fullName>
    </submittedName>
</protein>
<dbReference type="Proteomes" id="UP000053593">
    <property type="component" value="Unassembled WGS sequence"/>
</dbReference>
<evidence type="ECO:0000313" key="2">
    <source>
        <dbReference type="EMBL" id="KIK52271.1"/>
    </source>
</evidence>
<proteinExistence type="predicted"/>
<dbReference type="AlphaFoldDB" id="A0A0D0BCQ3"/>
<feature type="compositionally biased region" description="Basic and acidic residues" evidence="1">
    <location>
        <begin position="19"/>
        <end position="37"/>
    </location>
</feature>
<keyword evidence="3" id="KW-1185">Reference proteome</keyword>
<feature type="region of interest" description="Disordered" evidence="1">
    <location>
        <begin position="1"/>
        <end position="42"/>
    </location>
</feature>